<feature type="domain" description="HTH cro/C1-type" evidence="2">
    <location>
        <begin position="27"/>
        <end position="72"/>
    </location>
</feature>
<feature type="compositionally biased region" description="Polar residues" evidence="1">
    <location>
        <begin position="99"/>
        <end position="108"/>
    </location>
</feature>
<dbReference type="STRING" id="909626.AQJ91_23410"/>
<dbReference type="CDD" id="cd00093">
    <property type="entry name" value="HTH_XRE"/>
    <property type="match status" value="1"/>
</dbReference>
<dbReference type="AlphaFoldDB" id="A0A101UXU5"/>
<evidence type="ECO:0000259" key="2">
    <source>
        <dbReference type="PROSITE" id="PS50943"/>
    </source>
</evidence>
<feature type="compositionally biased region" description="Basic and acidic residues" evidence="1">
    <location>
        <begin position="88"/>
        <end position="98"/>
    </location>
</feature>
<dbReference type="Gene3D" id="1.10.260.40">
    <property type="entry name" value="lambda repressor-like DNA-binding domains"/>
    <property type="match status" value="1"/>
</dbReference>
<proteinExistence type="predicted"/>
<evidence type="ECO:0000313" key="3">
    <source>
        <dbReference type="EMBL" id="KUO18813.1"/>
    </source>
</evidence>
<dbReference type="RefSeq" id="WP_067025152.1">
    <property type="nucleotide sequence ID" value="NZ_KQ949089.1"/>
</dbReference>
<dbReference type="Proteomes" id="UP000053260">
    <property type="component" value="Unassembled WGS sequence"/>
</dbReference>
<protein>
    <submittedName>
        <fullName evidence="3">XRE family transcriptional regulator</fullName>
    </submittedName>
</protein>
<dbReference type="InterPro" id="IPR010982">
    <property type="entry name" value="Lambda_DNA-bd_dom_sf"/>
</dbReference>
<evidence type="ECO:0000256" key="1">
    <source>
        <dbReference type="SAM" id="MobiDB-lite"/>
    </source>
</evidence>
<accession>A0A101UXU5</accession>
<name>A0A101UXU5_9ACTN</name>
<keyword evidence="4" id="KW-1185">Reference proteome</keyword>
<gene>
    <name evidence="3" type="ORF">AQJ91_23410</name>
</gene>
<evidence type="ECO:0000313" key="4">
    <source>
        <dbReference type="Proteomes" id="UP000053260"/>
    </source>
</evidence>
<sequence>MREALESWHFGQVLYAYRTHPHHGRALSQGAVANWLGLTQAQLSRIENGSAPQDLSKLMQWAHSLKIPADLLWFKLRGSESQVTAPAKPRDESDHQKPEQSSQTQGSTLLPVVVAGQTVLVPIDASALATSGLGRRTAIPADSDVTSTEHEAMSPLHRRTLLSGIAAAALPGLGLEELQRVASALEDSRRYQGGPVIDYFRTQLDHAKRDDGARGPKKTLPVVLGLLGAIEQHARNVKPKARRELLSVGADGAEFAGWLYRDIRQPGQAGFWYDRAMEWAQEADDAAMQGYVLLKKSQVAYDDRDALRVLTLAQAARHERWQLPARAQAEVTQQEALGLAMTGEPLDAVKGKLDEAHSLLTNVPGDDPNPLGAYFTEDTLLVRNAVTYTEAGKPSMAVELFGEAISAGTLSRRDTGFFTARRAAAVALCGEPDEAAQLGRASAEVAHVMKSERTLRVLSEVLHTLDRWSGRPAVRDFREALRAS</sequence>
<organism evidence="3 4">
    <name type="scientific">Streptomyces dysideae</name>
    <dbReference type="NCBI Taxonomy" id="909626"/>
    <lineage>
        <taxon>Bacteria</taxon>
        <taxon>Bacillati</taxon>
        <taxon>Actinomycetota</taxon>
        <taxon>Actinomycetes</taxon>
        <taxon>Kitasatosporales</taxon>
        <taxon>Streptomycetaceae</taxon>
        <taxon>Streptomyces</taxon>
    </lineage>
</organism>
<dbReference type="InterPro" id="IPR001387">
    <property type="entry name" value="Cro/C1-type_HTH"/>
</dbReference>
<dbReference type="EMBL" id="LMXB01000058">
    <property type="protein sequence ID" value="KUO18813.1"/>
    <property type="molecule type" value="Genomic_DNA"/>
</dbReference>
<feature type="region of interest" description="Disordered" evidence="1">
    <location>
        <begin position="83"/>
        <end position="108"/>
    </location>
</feature>
<dbReference type="OrthoDB" id="3698213at2"/>
<dbReference type="GO" id="GO:0003677">
    <property type="term" value="F:DNA binding"/>
    <property type="evidence" value="ECO:0007669"/>
    <property type="project" value="InterPro"/>
</dbReference>
<reference evidence="3 4" key="1">
    <citation type="submission" date="2015-10" db="EMBL/GenBank/DDBJ databases">
        <title>Draft genome sequence of Streptomyces sp. RV15, isolated from a marine sponge.</title>
        <authorList>
            <person name="Ruckert C."/>
            <person name="Abdelmohsen U.R."/>
            <person name="Winkler A."/>
            <person name="Hentschel U."/>
            <person name="Kalinowski J."/>
            <person name="Kampfer P."/>
            <person name="Glaeser S."/>
        </authorList>
    </citation>
    <scope>NUCLEOTIDE SEQUENCE [LARGE SCALE GENOMIC DNA]</scope>
    <source>
        <strain evidence="3 4">RV15</strain>
    </source>
</reference>
<comment type="caution">
    <text evidence="3">The sequence shown here is derived from an EMBL/GenBank/DDBJ whole genome shotgun (WGS) entry which is preliminary data.</text>
</comment>
<dbReference type="SUPFAM" id="SSF47413">
    <property type="entry name" value="lambda repressor-like DNA-binding domains"/>
    <property type="match status" value="1"/>
</dbReference>
<dbReference type="PROSITE" id="PS50943">
    <property type="entry name" value="HTH_CROC1"/>
    <property type="match status" value="1"/>
</dbReference>